<dbReference type="AlphaFoldDB" id="A0AAD7N587"/>
<evidence type="ECO:0000313" key="1">
    <source>
        <dbReference type="EMBL" id="KAJ7744970.1"/>
    </source>
</evidence>
<keyword evidence="2" id="KW-1185">Reference proteome</keyword>
<organism evidence="1 2">
    <name type="scientific">Mycena maculata</name>
    <dbReference type="NCBI Taxonomy" id="230809"/>
    <lineage>
        <taxon>Eukaryota</taxon>
        <taxon>Fungi</taxon>
        <taxon>Dikarya</taxon>
        <taxon>Basidiomycota</taxon>
        <taxon>Agaricomycotina</taxon>
        <taxon>Agaricomycetes</taxon>
        <taxon>Agaricomycetidae</taxon>
        <taxon>Agaricales</taxon>
        <taxon>Marasmiineae</taxon>
        <taxon>Mycenaceae</taxon>
        <taxon>Mycena</taxon>
    </lineage>
</organism>
<dbReference type="Proteomes" id="UP001215280">
    <property type="component" value="Unassembled WGS sequence"/>
</dbReference>
<accession>A0AAD7N587</accession>
<gene>
    <name evidence="1" type="ORF">DFH07DRAFT_776884</name>
</gene>
<comment type="caution">
    <text evidence="1">The sequence shown here is derived from an EMBL/GenBank/DDBJ whole genome shotgun (WGS) entry which is preliminary data.</text>
</comment>
<evidence type="ECO:0000313" key="2">
    <source>
        <dbReference type="Proteomes" id="UP001215280"/>
    </source>
</evidence>
<sequence length="253" mass="28252">MTKPGANRKQRKIYKVFAPKQLGAQIDKKNVPTGRMIDEAVQWSAKREMLLTISDNELQLGGEVARIRFSTNLEDEVLEGLTEYKWLIHMGGVTMRKASKIIAGSREPRRRRRRIQGGVLRHYEVDARSFQRPLSLPFLFLPGHMFSCELEAVMLYAAFPCESLAIELELTLSDFDLPLAESIGARPLDDFVPVKYDVAGCGHHPVSIGFGEVHGAEELVVLRGGEALGTKSVDGLWGWLGDERGARCPRHGL</sequence>
<name>A0AAD7N587_9AGAR</name>
<dbReference type="EMBL" id="JARJLG010000105">
    <property type="protein sequence ID" value="KAJ7744970.1"/>
    <property type="molecule type" value="Genomic_DNA"/>
</dbReference>
<proteinExistence type="predicted"/>
<protein>
    <submittedName>
        <fullName evidence="1">Uncharacterized protein</fullName>
    </submittedName>
</protein>
<reference evidence="1" key="1">
    <citation type="submission" date="2023-03" db="EMBL/GenBank/DDBJ databases">
        <title>Massive genome expansion in bonnet fungi (Mycena s.s.) driven by repeated elements and novel gene families across ecological guilds.</title>
        <authorList>
            <consortium name="Lawrence Berkeley National Laboratory"/>
            <person name="Harder C.B."/>
            <person name="Miyauchi S."/>
            <person name="Viragh M."/>
            <person name="Kuo A."/>
            <person name="Thoen E."/>
            <person name="Andreopoulos B."/>
            <person name="Lu D."/>
            <person name="Skrede I."/>
            <person name="Drula E."/>
            <person name="Henrissat B."/>
            <person name="Morin E."/>
            <person name="Kohler A."/>
            <person name="Barry K."/>
            <person name="LaButti K."/>
            <person name="Morin E."/>
            <person name="Salamov A."/>
            <person name="Lipzen A."/>
            <person name="Mereny Z."/>
            <person name="Hegedus B."/>
            <person name="Baldrian P."/>
            <person name="Stursova M."/>
            <person name="Weitz H."/>
            <person name="Taylor A."/>
            <person name="Grigoriev I.V."/>
            <person name="Nagy L.G."/>
            <person name="Martin F."/>
            <person name="Kauserud H."/>
        </authorList>
    </citation>
    <scope>NUCLEOTIDE SEQUENCE</scope>
    <source>
        <strain evidence="1">CBHHK188m</strain>
    </source>
</reference>